<name>L0HJI1_METFS</name>
<reference evidence="2 3" key="2">
    <citation type="journal article" date="2014" name="Genome Announc.">
        <title>Complete Genome Sequence of Methanoregula formicica SMSPT, a Mesophilic Hydrogenotrophic Methanogen Isolated from a Methanogenic Upflow Anaerobic Sludge Blanket Reactor.</title>
        <authorList>
            <person name="Yamamoto K."/>
            <person name="Tamaki H."/>
            <person name="Cadillo-Quiroz H."/>
            <person name="Imachi H."/>
            <person name="Kyrpides N."/>
            <person name="Woyke T."/>
            <person name="Goodwin L."/>
            <person name="Zinder S.H."/>
            <person name="Kamagata Y."/>
            <person name="Liu W.T."/>
        </authorList>
    </citation>
    <scope>NUCLEOTIDE SEQUENCE [LARGE SCALE GENOMIC DNA]</scope>
    <source>
        <strain evidence="3">DSM 22288 / NBRC 105244 / SMSP</strain>
    </source>
</reference>
<dbReference type="InterPro" id="IPR041698">
    <property type="entry name" value="Methyltransf_25"/>
</dbReference>
<dbReference type="Gene3D" id="3.40.50.150">
    <property type="entry name" value="Vaccinia Virus protein VP39"/>
    <property type="match status" value="1"/>
</dbReference>
<keyword evidence="2" id="KW-0489">Methyltransferase</keyword>
<dbReference type="Proteomes" id="UP000010824">
    <property type="component" value="Chromosome"/>
</dbReference>
<evidence type="ECO:0000313" key="3">
    <source>
        <dbReference type="Proteomes" id="UP000010824"/>
    </source>
</evidence>
<dbReference type="AlphaFoldDB" id="L0HJI1"/>
<dbReference type="GO" id="GO:0008168">
    <property type="term" value="F:methyltransferase activity"/>
    <property type="evidence" value="ECO:0007669"/>
    <property type="project" value="UniProtKB-KW"/>
</dbReference>
<dbReference type="Pfam" id="PF13649">
    <property type="entry name" value="Methyltransf_25"/>
    <property type="match status" value="1"/>
</dbReference>
<proteinExistence type="predicted"/>
<feature type="domain" description="Methyltransferase" evidence="1">
    <location>
        <begin position="137"/>
        <end position="228"/>
    </location>
</feature>
<reference evidence="3" key="1">
    <citation type="submission" date="2011-12" db="EMBL/GenBank/DDBJ databases">
        <title>Complete sequence of Methanoregula formicicum SMSP.</title>
        <authorList>
            <person name="Lucas S."/>
            <person name="Han J."/>
            <person name="Lapidus A."/>
            <person name="Cheng J.-F."/>
            <person name="Goodwin L."/>
            <person name="Pitluck S."/>
            <person name="Peters L."/>
            <person name="Ovchinnikova G."/>
            <person name="Teshima H."/>
            <person name="Detter J.C."/>
            <person name="Han C."/>
            <person name="Tapia R."/>
            <person name="Land M."/>
            <person name="Hauser L."/>
            <person name="Kyrpides N."/>
            <person name="Ivanova N."/>
            <person name="Pagani I."/>
            <person name="Imachi H."/>
            <person name="Tamaki H."/>
            <person name="Sekiguchi Y."/>
            <person name="Kamagata Y."/>
            <person name="Cadillo-Quiroz H."/>
            <person name="Zinder S."/>
            <person name="Liu W.-T."/>
            <person name="Woyke T."/>
        </authorList>
    </citation>
    <scope>NUCLEOTIDE SEQUENCE [LARGE SCALE GENOMIC DNA]</scope>
    <source>
        <strain evidence="3">DSM 22288 / NBRC 105244 / SMSP</strain>
    </source>
</reference>
<dbReference type="eggNOG" id="arCOG01788">
    <property type="taxonomic scope" value="Archaea"/>
</dbReference>
<organism evidence="2 3">
    <name type="scientific">Methanoregula formicica (strain DSM 22288 / NBRC 105244 / SMSP)</name>
    <dbReference type="NCBI Taxonomy" id="593750"/>
    <lineage>
        <taxon>Archaea</taxon>
        <taxon>Methanobacteriati</taxon>
        <taxon>Methanobacteriota</taxon>
        <taxon>Stenosarchaea group</taxon>
        <taxon>Methanomicrobia</taxon>
        <taxon>Methanomicrobiales</taxon>
        <taxon>Methanoregulaceae</taxon>
        <taxon>Methanoregula</taxon>
    </lineage>
</organism>
<evidence type="ECO:0000259" key="1">
    <source>
        <dbReference type="Pfam" id="PF13649"/>
    </source>
</evidence>
<dbReference type="EMBL" id="CP003167">
    <property type="protein sequence ID" value="AGB03214.1"/>
    <property type="molecule type" value="Genomic_DNA"/>
</dbReference>
<keyword evidence="3" id="KW-1185">Reference proteome</keyword>
<dbReference type="GO" id="GO:0032259">
    <property type="term" value="P:methylation"/>
    <property type="evidence" value="ECO:0007669"/>
    <property type="project" value="UniProtKB-KW"/>
</dbReference>
<protein>
    <submittedName>
        <fullName evidence="2">Methyltransferase family protein</fullName>
    </submittedName>
</protein>
<dbReference type="STRING" id="593750.Metfor_2208"/>
<dbReference type="InterPro" id="IPR029063">
    <property type="entry name" value="SAM-dependent_MTases_sf"/>
</dbReference>
<dbReference type="HOGENOM" id="CLU_779900_0_0_2"/>
<accession>L0HJI1</accession>
<sequence>MLFLSETEKTEWRRHAQEIAHSSAAPAQYEGWIRKNLVPAFDYYIAVDLAGRGESRRAVEWLEAATLAEEDGLFSAAFLLSFLSRHNGALIPPATAFEDPRPFLHFASVPVMKAARQQLAKQFAHSLPAFDNPVRFIDIGCGDGSLTAMVLSRLLETGKADAISEVLLIDASPAMIALAKKTVKDQFPDARIVTENSRIQDCSASIRTRYDIAMSSLAYHHMPVEDKRLHLLRLKPWIDHFLLFEMDADNDTPELSTPELALSVYQSYGRIMDFVYSHDAPVDVVTDCIDSFLMTEVVSLLTRPRGERTEYHMLRSQWHDLFRSSLCPEFAVCSDSTCYADEYMTLFTLHYGRRE</sequence>
<gene>
    <name evidence="2" type="ordered locus">Metfor_2208</name>
</gene>
<dbReference type="InParanoid" id="L0HJI1"/>
<keyword evidence="2" id="KW-0808">Transferase</keyword>
<dbReference type="KEGG" id="mfo:Metfor_2208"/>
<dbReference type="SUPFAM" id="SSF53335">
    <property type="entry name" value="S-adenosyl-L-methionine-dependent methyltransferases"/>
    <property type="match status" value="1"/>
</dbReference>
<dbReference type="CDD" id="cd02440">
    <property type="entry name" value="AdoMet_MTases"/>
    <property type="match status" value="1"/>
</dbReference>
<evidence type="ECO:0000313" key="2">
    <source>
        <dbReference type="EMBL" id="AGB03214.1"/>
    </source>
</evidence>